<dbReference type="STRING" id="631.CH53_4065"/>
<dbReference type="AlphaFoldDB" id="A0A0T9M470"/>
<accession>A0A0T9M470</accession>
<dbReference type="KEGG" id="yin:CH53_4065"/>
<name>A0A0T9M470_YERIN</name>
<evidence type="ECO:0000313" key="1">
    <source>
        <dbReference type="EMBL" id="CNF59605.1"/>
    </source>
</evidence>
<dbReference type="EMBL" id="CPZJ01000005">
    <property type="protein sequence ID" value="CNF59605.1"/>
    <property type="molecule type" value="Genomic_DNA"/>
</dbReference>
<organism evidence="1 2">
    <name type="scientific">Yersinia intermedia</name>
    <dbReference type="NCBI Taxonomy" id="631"/>
    <lineage>
        <taxon>Bacteria</taxon>
        <taxon>Pseudomonadati</taxon>
        <taxon>Pseudomonadota</taxon>
        <taxon>Gammaproteobacteria</taxon>
        <taxon>Enterobacterales</taxon>
        <taxon>Yersiniaceae</taxon>
        <taxon>Yersinia</taxon>
    </lineage>
</organism>
<reference evidence="1 2" key="1">
    <citation type="submission" date="2015-03" db="EMBL/GenBank/DDBJ databases">
        <authorList>
            <person name="Murphy D."/>
        </authorList>
    </citation>
    <scope>NUCLEOTIDE SEQUENCE [LARGE SCALE GENOMIC DNA]</scope>
    <source>
        <strain evidence="1 2">BR165/97</strain>
    </source>
</reference>
<proteinExistence type="predicted"/>
<dbReference type="Proteomes" id="UP000038750">
    <property type="component" value="Unassembled WGS sequence"/>
</dbReference>
<protein>
    <submittedName>
        <fullName evidence="1">Peptide transport periplasmic protein</fullName>
    </submittedName>
</protein>
<evidence type="ECO:0000313" key="2">
    <source>
        <dbReference type="Proteomes" id="UP000038750"/>
    </source>
</evidence>
<sequence>MATTDNCPHNFLPYKQQFAVYSPQLLQQPADGAVVLLNGLGGVSDYGTL</sequence>
<gene>
    <name evidence="1" type="ORF">ERS008530_01630</name>
</gene>